<dbReference type="Pfam" id="PF00408">
    <property type="entry name" value="PGM_PMM_IV"/>
    <property type="match status" value="1"/>
</dbReference>
<comment type="caution">
    <text evidence="11">The sequence shown here is derived from an EMBL/GenBank/DDBJ whole genome shotgun (WGS) entry which is preliminary data.</text>
</comment>
<evidence type="ECO:0000313" key="12">
    <source>
        <dbReference type="Proteomes" id="UP000178783"/>
    </source>
</evidence>
<evidence type="ECO:0000256" key="4">
    <source>
        <dbReference type="ARBA" id="ARBA00022723"/>
    </source>
</evidence>
<feature type="domain" description="Alpha-D-phosphohexomutase alpha/beta/alpha" evidence="9">
    <location>
        <begin position="146"/>
        <end position="243"/>
    </location>
</feature>
<dbReference type="Pfam" id="PF02880">
    <property type="entry name" value="PGM_PMM_III"/>
    <property type="match status" value="1"/>
</dbReference>
<sequence>MRGTVNGDRINSELAFRIGAALVDFSRGLKIAPRIVVGRDTRESGPMLEKALAQGIHSSGGEAILAGVIPTPGLAFLAKKMGRVGIVISASHSSFEFNGFKIFKSDGTKLTDEEEETFEGLIFKKNFLVDGLSGREILTDENLAREYVFFLKNIFPPAYNLQRKKIILDCANGATHRVAPRVFEDLGADLTLIFTEPDGRNINADCGSQYTSHLEAAVKKEPGAIGFAFDGDGDRLIAVADDGKTLTGDQILYILARFFLAKGLLKNNRVVSTVMSNINFINALKALELEHLATDVGDRAVFYAMRARGAVLGGEESGHIIFSDFHTTGDGILSALFLLSALDHFKKDLSQLAGELNLAPKALLSVTVRNRPELRLIPEISQAVKKAEASLGSGGRVLVRYSGTEPLCRVMVEGRNEPEIKKLVAEIAEIIEKKLN</sequence>
<evidence type="ECO:0000313" key="11">
    <source>
        <dbReference type="EMBL" id="OGF23631.1"/>
    </source>
</evidence>
<dbReference type="InterPro" id="IPR005841">
    <property type="entry name" value="Alpha-D-phosphohexomutase_SF"/>
</dbReference>
<dbReference type="GO" id="GO:0005975">
    <property type="term" value="P:carbohydrate metabolic process"/>
    <property type="evidence" value="ECO:0007669"/>
    <property type="project" value="InterPro"/>
</dbReference>
<dbReference type="GO" id="GO:0000287">
    <property type="term" value="F:magnesium ion binding"/>
    <property type="evidence" value="ECO:0007669"/>
    <property type="project" value="InterPro"/>
</dbReference>
<dbReference type="InterPro" id="IPR005844">
    <property type="entry name" value="A-D-PHexomutase_a/b/a-I"/>
</dbReference>
<keyword evidence="3" id="KW-0597">Phosphoprotein</keyword>
<dbReference type="FunFam" id="3.40.120.10:FF:000002">
    <property type="entry name" value="Phosphoglucosamine mutase"/>
    <property type="match status" value="1"/>
</dbReference>
<dbReference type="AlphaFoldDB" id="A0A1F5SBJ9"/>
<proteinExistence type="inferred from homology"/>
<dbReference type="NCBIfam" id="TIGR01455">
    <property type="entry name" value="glmM"/>
    <property type="match status" value="1"/>
</dbReference>
<comment type="similarity">
    <text evidence="2">Belongs to the phosphohexose mutase family.</text>
</comment>
<dbReference type="Pfam" id="PF02879">
    <property type="entry name" value="PGM_PMM_II"/>
    <property type="match status" value="1"/>
</dbReference>
<evidence type="ECO:0000256" key="3">
    <source>
        <dbReference type="ARBA" id="ARBA00022553"/>
    </source>
</evidence>
<dbReference type="InterPro" id="IPR036900">
    <property type="entry name" value="A-D-PHexomutase_C_sf"/>
</dbReference>
<evidence type="ECO:0000259" key="8">
    <source>
        <dbReference type="Pfam" id="PF02878"/>
    </source>
</evidence>
<gene>
    <name evidence="11" type="ORF">A3H66_01515</name>
</gene>
<feature type="domain" description="Alpha-D-phosphohexomutase alpha/beta/alpha" evidence="8">
    <location>
        <begin position="1"/>
        <end position="126"/>
    </location>
</feature>
<evidence type="ECO:0000256" key="2">
    <source>
        <dbReference type="ARBA" id="ARBA00010231"/>
    </source>
</evidence>
<dbReference type="Pfam" id="PF02878">
    <property type="entry name" value="PGM_PMM_I"/>
    <property type="match status" value="1"/>
</dbReference>
<evidence type="ECO:0000256" key="5">
    <source>
        <dbReference type="ARBA" id="ARBA00022842"/>
    </source>
</evidence>
<dbReference type="GO" id="GO:0004615">
    <property type="term" value="F:phosphomannomutase activity"/>
    <property type="evidence" value="ECO:0007669"/>
    <property type="project" value="TreeGrafter"/>
</dbReference>
<dbReference type="GO" id="GO:0008966">
    <property type="term" value="F:phosphoglucosamine mutase activity"/>
    <property type="evidence" value="ECO:0007669"/>
    <property type="project" value="InterPro"/>
</dbReference>
<dbReference type="GO" id="GO:0006048">
    <property type="term" value="P:UDP-N-acetylglucosamine biosynthetic process"/>
    <property type="evidence" value="ECO:0007669"/>
    <property type="project" value="TreeGrafter"/>
</dbReference>
<dbReference type="Proteomes" id="UP000178783">
    <property type="component" value="Unassembled WGS sequence"/>
</dbReference>
<dbReference type="InterPro" id="IPR016055">
    <property type="entry name" value="A-D-PHexomutase_a/b/a-I/II/III"/>
</dbReference>
<dbReference type="SUPFAM" id="SSF53738">
    <property type="entry name" value="Phosphoglucomutase, first 3 domains"/>
    <property type="match status" value="3"/>
</dbReference>
<keyword evidence="4" id="KW-0479">Metal-binding</keyword>
<comment type="cofactor">
    <cofactor evidence="1">
        <name>Mg(2+)</name>
        <dbReference type="ChEBI" id="CHEBI:18420"/>
    </cofactor>
</comment>
<dbReference type="InterPro" id="IPR005846">
    <property type="entry name" value="A-D-PHexomutase_a/b/a-III"/>
</dbReference>
<protein>
    <submittedName>
        <fullName evidence="11">Phosphoglucosamine mutase</fullName>
    </submittedName>
</protein>
<accession>A0A1F5SBJ9</accession>
<evidence type="ECO:0000259" key="9">
    <source>
        <dbReference type="Pfam" id="PF02879"/>
    </source>
</evidence>
<feature type="domain" description="Alpha-D-phosphohexomutase C-terminal" evidence="7">
    <location>
        <begin position="365"/>
        <end position="429"/>
    </location>
</feature>
<dbReference type="GO" id="GO:0005829">
    <property type="term" value="C:cytosol"/>
    <property type="evidence" value="ECO:0007669"/>
    <property type="project" value="TreeGrafter"/>
</dbReference>
<dbReference type="SUPFAM" id="SSF55957">
    <property type="entry name" value="Phosphoglucomutase, C-terminal domain"/>
    <property type="match status" value="1"/>
</dbReference>
<dbReference type="InterPro" id="IPR050060">
    <property type="entry name" value="Phosphoglucosamine_mutase"/>
</dbReference>
<evidence type="ECO:0000259" key="7">
    <source>
        <dbReference type="Pfam" id="PF00408"/>
    </source>
</evidence>
<dbReference type="InterPro" id="IPR006352">
    <property type="entry name" value="GlmM_bact"/>
</dbReference>
<evidence type="ECO:0000259" key="10">
    <source>
        <dbReference type="Pfam" id="PF02880"/>
    </source>
</evidence>
<name>A0A1F5SBJ9_9BACT</name>
<dbReference type="PRINTS" id="PR00509">
    <property type="entry name" value="PGMPMM"/>
</dbReference>
<evidence type="ECO:0000256" key="6">
    <source>
        <dbReference type="ARBA" id="ARBA00023235"/>
    </source>
</evidence>
<evidence type="ECO:0000256" key="1">
    <source>
        <dbReference type="ARBA" id="ARBA00001946"/>
    </source>
</evidence>
<dbReference type="Gene3D" id="3.40.120.10">
    <property type="entry name" value="Alpha-D-Glucose-1,6-Bisphosphate, subunit A, domain 3"/>
    <property type="match status" value="3"/>
</dbReference>
<dbReference type="GO" id="GO:0009252">
    <property type="term" value="P:peptidoglycan biosynthetic process"/>
    <property type="evidence" value="ECO:0007669"/>
    <property type="project" value="TreeGrafter"/>
</dbReference>
<dbReference type="STRING" id="1797989.A3H66_01515"/>
<keyword evidence="6" id="KW-0413">Isomerase</keyword>
<keyword evidence="5" id="KW-0460">Magnesium</keyword>
<dbReference type="PANTHER" id="PTHR42946">
    <property type="entry name" value="PHOSPHOHEXOSE MUTASE"/>
    <property type="match status" value="1"/>
</dbReference>
<reference evidence="11 12" key="1">
    <citation type="journal article" date="2016" name="Nat. Commun.">
        <title>Thousands of microbial genomes shed light on interconnected biogeochemical processes in an aquifer system.</title>
        <authorList>
            <person name="Anantharaman K."/>
            <person name="Brown C.T."/>
            <person name="Hug L.A."/>
            <person name="Sharon I."/>
            <person name="Castelle C.J."/>
            <person name="Probst A.J."/>
            <person name="Thomas B.C."/>
            <person name="Singh A."/>
            <person name="Wilkins M.J."/>
            <person name="Karaoz U."/>
            <person name="Brodie E.L."/>
            <person name="Williams K.H."/>
            <person name="Hubbard S.S."/>
            <person name="Banfield J.F."/>
        </authorList>
    </citation>
    <scope>NUCLEOTIDE SEQUENCE [LARGE SCALE GENOMIC DNA]</scope>
</reference>
<dbReference type="PANTHER" id="PTHR42946:SF1">
    <property type="entry name" value="PHOSPHOGLUCOMUTASE (ALPHA-D-GLUCOSE-1,6-BISPHOSPHATE-DEPENDENT)"/>
    <property type="match status" value="1"/>
</dbReference>
<dbReference type="InterPro" id="IPR005845">
    <property type="entry name" value="A-D-PHexomutase_a/b/a-II"/>
</dbReference>
<organism evidence="11 12">
    <name type="scientific">Candidatus Falkowbacteria bacterium RIFCSPLOWO2_02_FULL_45_21</name>
    <dbReference type="NCBI Taxonomy" id="1797989"/>
    <lineage>
        <taxon>Bacteria</taxon>
        <taxon>Candidatus Falkowiibacteriota</taxon>
    </lineage>
</organism>
<dbReference type="EMBL" id="MFFW01000058">
    <property type="protein sequence ID" value="OGF23631.1"/>
    <property type="molecule type" value="Genomic_DNA"/>
</dbReference>
<dbReference type="Gene3D" id="3.30.310.50">
    <property type="entry name" value="Alpha-D-phosphohexomutase, C-terminal domain"/>
    <property type="match status" value="1"/>
</dbReference>
<dbReference type="InterPro" id="IPR005843">
    <property type="entry name" value="A-D-PHexomutase_C"/>
</dbReference>
<feature type="domain" description="Alpha-D-phosphohexomutase alpha/beta/alpha" evidence="10">
    <location>
        <begin position="247"/>
        <end position="355"/>
    </location>
</feature>